<sequence>MAEPIKISTLDELNQLITSTKYVILDFWAEWCGPCKAIAPLFAKLSKSHSVPGQLAFAKIDVDASADIAKEYGITAMPSFVFVVDGQVGKGVDVQGRKLGGGVKLGEGESADRVVQIRGADPRNLTLLANELGELAKKGAEGSAEEAPKEEEKEEEAAATA</sequence>
<organism evidence="5 6">
    <name type="scientific">Podospora bellae-mahoneyi</name>
    <dbReference type="NCBI Taxonomy" id="2093777"/>
    <lineage>
        <taxon>Eukaryota</taxon>
        <taxon>Fungi</taxon>
        <taxon>Dikarya</taxon>
        <taxon>Ascomycota</taxon>
        <taxon>Pezizomycotina</taxon>
        <taxon>Sordariomycetes</taxon>
        <taxon>Sordariomycetidae</taxon>
        <taxon>Sordariales</taxon>
        <taxon>Podosporaceae</taxon>
        <taxon>Podospora</taxon>
    </lineage>
</organism>
<dbReference type="InterPro" id="IPR013766">
    <property type="entry name" value="Thioredoxin_domain"/>
</dbReference>
<comment type="similarity">
    <text evidence="1">Belongs to the thioredoxin family.</text>
</comment>
<comment type="caution">
    <text evidence="5">The sequence shown here is derived from an EMBL/GenBank/DDBJ whole genome shotgun (WGS) entry which is preliminary data.</text>
</comment>
<evidence type="ECO:0000256" key="3">
    <source>
        <dbReference type="SAM" id="MobiDB-lite"/>
    </source>
</evidence>
<keyword evidence="2" id="KW-1015">Disulfide bond</keyword>
<dbReference type="RefSeq" id="XP_062728836.1">
    <property type="nucleotide sequence ID" value="XM_062881708.1"/>
</dbReference>
<proteinExistence type="inferred from homology"/>
<feature type="compositionally biased region" description="Acidic residues" evidence="3">
    <location>
        <begin position="152"/>
        <end position="161"/>
    </location>
</feature>
<evidence type="ECO:0000256" key="2">
    <source>
        <dbReference type="ARBA" id="ARBA00023157"/>
    </source>
</evidence>
<feature type="compositionally biased region" description="Basic and acidic residues" evidence="3">
    <location>
        <begin position="137"/>
        <end position="151"/>
    </location>
</feature>
<dbReference type="PANTHER" id="PTHR46115">
    <property type="entry name" value="THIOREDOXIN-LIKE PROTEIN 1"/>
    <property type="match status" value="1"/>
</dbReference>
<evidence type="ECO:0000256" key="1">
    <source>
        <dbReference type="ARBA" id="ARBA00008987"/>
    </source>
</evidence>
<protein>
    <submittedName>
        <fullName evidence="5">Mitochondrial thioredoxin</fullName>
    </submittedName>
</protein>
<dbReference type="InterPro" id="IPR036249">
    <property type="entry name" value="Thioredoxin-like_sf"/>
</dbReference>
<dbReference type="PROSITE" id="PS51352">
    <property type="entry name" value="THIOREDOXIN_2"/>
    <property type="match status" value="1"/>
</dbReference>
<dbReference type="EMBL" id="JAFFGZ010000009">
    <property type="protein sequence ID" value="KAK4639860.1"/>
    <property type="molecule type" value="Genomic_DNA"/>
</dbReference>
<keyword evidence="6" id="KW-1185">Reference proteome</keyword>
<dbReference type="InterPro" id="IPR017937">
    <property type="entry name" value="Thioredoxin_CS"/>
</dbReference>
<dbReference type="PROSITE" id="PS00194">
    <property type="entry name" value="THIOREDOXIN_1"/>
    <property type="match status" value="1"/>
</dbReference>
<dbReference type="GeneID" id="87901190"/>
<dbReference type="Pfam" id="PF00085">
    <property type="entry name" value="Thioredoxin"/>
    <property type="match status" value="1"/>
</dbReference>
<evidence type="ECO:0000259" key="4">
    <source>
        <dbReference type="PROSITE" id="PS51352"/>
    </source>
</evidence>
<feature type="region of interest" description="Disordered" evidence="3">
    <location>
        <begin position="137"/>
        <end position="161"/>
    </location>
</feature>
<dbReference type="CDD" id="cd02947">
    <property type="entry name" value="TRX_family"/>
    <property type="match status" value="1"/>
</dbReference>
<reference evidence="5 6" key="1">
    <citation type="journal article" date="2023" name="bioRxiv">
        <title>High-quality genome assemblies of four members of thePodospora anserinaspecies complex.</title>
        <authorList>
            <person name="Ament-Velasquez S.L."/>
            <person name="Vogan A.A."/>
            <person name="Wallerman O."/>
            <person name="Hartmann F."/>
            <person name="Gautier V."/>
            <person name="Silar P."/>
            <person name="Giraud T."/>
            <person name="Johannesson H."/>
        </authorList>
    </citation>
    <scope>NUCLEOTIDE SEQUENCE [LARGE SCALE GENOMIC DNA]</scope>
    <source>
        <strain evidence="5 6">CBS 112042</strain>
    </source>
</reference>
<dbReference type="Proteomes" id="UP001322138">
    <property type="component" value="Unassembled WGS sequence"/>
</dbReference>
<name>A0ABR0FA04_9PEZI</name>
<dbReference type="PRINTS" id="PR00421">
    <property type="entry name" value="THIOREDOXIN"/>
</dbReference>
<accession>A0ABR0FA04</accession>
<feature type="domain" description="Thioredoxin" evidence="4">
    <location>
        <begin position="1"/>
        <end position="120"/>
    </location>
</feature>
<evidence type="ECO:0000313" key="5">
    <source>
        <dbReference type="EMBL" id="KAK4639860.1"/>
    </source>
</evidence>
<evidence type="ECO:0000313" key="6">
    <source>
        <dbReference type="Proteomes" id="UP001322138"/>
    </source>
</evidence>
<dbReference type="Gene3D" id="3.40.30.10">
    <property type="entry name" value="Glutaredoxin"/>
    <property type="match status" value="1"/>
</dbReference>
<gene>
    <name evidence="5" type="primary">TRX3</name>
    <name evidence="5" type="ORF">QC761_701190</name>
</gene>
<dbReference type="SUPFAM" id="SSF52833">
    <property type="entry name" value="Thioredoxin-like"/>
    <property type="match status" value="1"/>
</dbReference>